<dbReference type="Proteomes" id="UP000492821">
    <property type="component" value="Unassembled WGS sequence"/>
</dbReference>
<evidence type="ECO:0000313" key="3">
    <source>
        <dbReference type="WBParaSite" id="Pan_g482.t1"/>
    </source>
</evidence>
<reference evidence="3" key="2">
    <citation type="submission" date="2020-10" db="UniProtKB">
        <authorList>
            <consortium name="WormBaseParasite"/>
        </authorList>
    </citation>
    <scope>IDENTIFICATION</scope>
</reference>
<reference evidence="2" key="1">
    <citation type="journal article" date="2013" name="Genetics">
        <title>The draft genome and transcriptome of Panagrellus redivivus are shaped by the harsh demands of a free-living lifestyle.</title>
        <authorList>
            <person name="Srinivasan J."/>
            <person name="Dillman A.R."/>
            <person name="Macchietto M.G."/>
            <person name="Heikkinen L."/>
            <person name="Lakso M."/>
            <person name="Fracchia K.M."/>
            <person name="Antoshechkin I."/>
            <person name="Mortazavi A."/>
            <person name="Wong G."/>
            <person name="Sternberg P.W."/>
        </authorList>
    </citation>
    <scope>NUCLEOTIDE SEQUENCE [LARGE SCALE GENOMIC DNA]</scope>
    <source>
        <strain evidence="2">MT8872</strain>
    </source>
</reference>
<feature type="transmembrane region" description="Helical" evidence="1">
    <location>
        <begin position="150"/>
        <end position="175"/>
    </location>
</feature>
<protein>
    <submittedName>
        <fullName evidence="3">Uncharacterized protein</fullName>
    </submittedName>
</protein>
<keyword evidence="1" id="KW-0472">Membrane</keyword>
<accession>A0A7E4VXL4</accession>
<keyword evidence="1" id="KW-0812">Transmembrane</keyword>
<evidence type="ECO:0000313" key="2">
    <source>
        <dbReference type="Proteomes" id="UP000492821"/>
    </source>
</evidence>
<proteinExistence type="predicted"/>
<keyword evidence="2" id="KW-1185">Reference proteome</keyword>
<evidence type="ECO:0000256" key="1">
    <source>
        <dbReference type="SAM" id="Phobius"/>
    </source>
</evidence>
<dbReference type="AlphaFoldDB" id="A0A7E4VXL4"/>
<organism evidence="2 3">
    <name type="scientific">Panagrellus redivivus</name>
    <name type="common">Microworm</name>
    <dbReference type="NCBI Taxonomy" id="6233"/>
    <lineage>
        <taxon>Eukaryota</taxon>
        <taxon>Metazoa</taxon>
        <taxon>Ecdysozoa</taxon>
        <taxon>Nematoda</taxon>
        <taxon>Chromadorea</taxon>
        <taxon>Rhabditida</taxon>
        <taxon>Tylenchina</taxon>
        <taxon>Panagrolaimomorpha</taxon>
        <taxon>Panagrolaimoidea</taxon>
        <taxon>Panagrolaimidae</taxon>
        <taxon>Panagrellus</taxon>
    </lineage>
</organism>
<dbReference type="WBParaSite" id="Pan_g482.t1">
    <property type="protein sequence ID" value="Pan_g482.t1"/>
    <property type="gene ID" value="Pan_g482"/>
</dbReference>
<sequence>MLPLFAILAQVHAANNPKIVKYVKGGALITGLGTVKLNNPQPAQFEIDGIDSCRGTLWMCYQHTVTNNLPYDYCDSGFCSISISYEQKAAQQFESVVDGNNVQFTLEVGKEGVCPADTTDGYQLWQFVKIPIGCDVIILGATDPMGEAKLIFYILGGAAAVILLISVGAVIYLCFFPST</sequence>
<name>A0A7E4VXL4_PANRE</name>
<keyword evidence="1" id="KW-1133">Transmembrane helix</keyword>